<evidence type="ECO:0000313" key="1">
    <source>
        <dbReference type="EMBL" id="NRT55982.1"/>
    </source>
</evidence>
<dbReference type="InterPro" id="IPR036768">
    <property type="entry name" value="PolIII_chi_sf"/>
</dbReference>
<keyword evidence="1" id="KW-0808">Transferase</keyword>
<dbReference type="SUPFAM" id="SSF102400">
    <property type="entry name" value="DNA polymerase III chi subunit"/>
    <property type="match status" value="1"/>
</dbReference>
<sequence length="149" mass="16878">MTAGAVMPAVAFHFNVPERRGYVCRLLRKAWRSGARVVVTGEAAMLAEVDRLLWTFEPLEFVPHWRGAEADALPGRLRETPVLLLERHSPALGHDVLVNLGHEVPSGWQQYRRVIEIVSRDEFDRDRARARWRSYGAAGASIERHEVAS</sequence>
<dbReference type="Pfam" id="PF04364">
    <property type="entry name" value="DNA_pol3_chi"/>
    <property type="match status" value="1"/>
</dbReference>
<accession>A0ABX2G139</accession>
<dbReference type="RefSeq" id="WP_353621667.1">
    <property type="nucleotide sequence ID" value="NZ_JABSNM010000006.1"/>
</dbReference>
<evidence type="ECO:0000313" key="2">
    <source>
        <dbReference type="Proteomes" id="UP001516061"/>
    </source>
</evidence>
<proteinExistence type="predicted"/>
<gene>
    <name evidence="1" type="ORF">HNQ01_001717</name>
</gene>
<dbReference type="PANTHER" id="PTHR38767:SF1">
    <property type="entry name" value="DNA POLYMERASE III SUBUNIT CHI"/>
    <property type="match status" value="1"/>
</dbReference>
<keyword evidence="2" id="KW-1185">Reference proteome</keyword>
<dbReference type="InterPro" id="IPR007459">
    <property type="entry name" value="DNA_pol3_chi"/>
</dbReference>
<name>A0ABX2G139_9BURK</name>
<organism evidence="1 2">
    <name type="scientific">Sphaerotilus uruguayifluvii</name>
    <dbReference type="NCBI Taxonomy" id="2735897"/>
    <lineage>
        <taxon>Bacteria</taxon>
        <taxon>Pseudomonadati</taxon>
        <taxon>Pseudomonadota</taxon>
        <taxon>Betaproteobacteria</taxon>
        <taxon>Burkholderiales</taxon>
        <taxon>Sphaerotilaceae</taxon>
        <taxon>Sphaerotilus</taxon>
    </lineage>
</organism>
<reference evidence="1 2" key="1">
    <citation type="submission" date="2020-05" db="EMBL/GenBank/DDBJ databases">
        <title>Genomic Encyclopedia of Type Strains, Phase IV (KMG-V): Genome sequencing to study the core and pangenomes of soil and plant-associated prokaryotes.</title>
        <authorList>
            <person name="Whitman W."/>
        </authorList>
    </citation>
    <scope>NUCLEOTIDE SEQUENCE [LARGE SCALE GENOMIC DNA]</scope>
    <source>
        <strain evidence="1 2">C29</strain>
    </source>
</reference>
<dbReference type="EMBL" id="JABSNM010000006">
    <property type="protein sequence ID" value="NRT55982.1"/>
    <property type="molecule type" value="Genomic_DNA"/>
</dbReference>
<dbReference type="Proteomes" id="UP001516061">
    <property type="component" value="Unassembled WGS sequence"/>
</dbReference>
<dbReference type="GO" id="GO:0003887">
    <property type="term" value="F:DNA-directed DNA polymerase activity"/>
    <property type="evidence" value="ECO:0007669"/>
    <property type="project" value="UniProtKB-EC"/>
</dbReference>
<dbReference type="PANTHER" id="PTHR38767">
    <property type="entry name" value="DNA POLYMERASE III SUBUNIT CHI"/>
    <property type="match status" value="1"/>
</dbReference>
<keyword evidence="1" id="KW-0548">Nucleotidyltransferase</keyword>
<dbReference type="EC" id="2.7.7.7" evidence="1"/>
<comment type="caution">
    <text evidence="1">The sequence shown here is derived from an EMBL/GenBank/DDBJ whole genome shotgun (WGS) entry which is preliminary data.</text>
</comment>
<dbReference type="Gene3D" id="3.40.50.10110">
    <property type="entry name" value="DNA polymerase III subunit chi"/>
    <property type="match status" value="1"/>
</dbReference>
<protein>
    <submittedName>
        <fullName evidence="1">DNA polymerase-3 subunit chi</fullName>
        <ecNumber evidence="1">2.7.7.7</ecNumber>
    </submittedName>
</protein>